<dbReference type="Proteomes" id="UP000006727">
    <property type="component" value="Chromosome 16"/>
</dbReference>
<evidence type="ECO:0000313" key="1">
    <source>
        <dbReference type="EMBL" id="PNR38332.1"/>
    </source>
</evidence>
<dbReference type="EMBL" id="ABEU02000016">
    <property type="protein sequence ID" value="PNR38332.1"/>
    <property type="molecule type" value="Genomic_DNA"/>
</dbReference>
<dbReference type="GeneID" id="112293733"/>
<dbReference type="Gramene" id="Pp3c16_25520V3.4">
    <property type="protein sequence ID" value="Pp3c16_25520V3.4"/>
    <property type="gene ID" value="Pp3c16_25520"/>
</dbReference>
<dbReference type="KEGG" id="ppp:112293733"/>
<dbReference type="Gramene" id="Pp3c16_25520V3.1">
    <property type="protein sequence ID" value="Pp3c16_25520V3.1"/>
    <property type="gene ID" value="Pp3c16_25520"/>
</dbReference>
<dbReference type="EnsemblPlants" id="Pp3c16_25520V3.4">
    <property type="protein sequence ID" value="Pp3c16_25520V3.4"/>
    <property type="gene ID" value="Pp3c16_25520"/>
</dbReference>
<reference evidence="2" key="3">
    <citation type="submission" date="2020-12" db="UniProtKB">
        <authorList>
            <consortium name="EnsemblPlants"/>
        </authorList>
    </citation>
    <scope>IDENTIFICATION</scope>
</reference>
<evidence type="ECO:0000313" key="2">
    <source>
        <dbReference type="EnsemblPlants" id="Pp3c16_25520V3.1"/>
    </source>
</evidence>
<dbReference type="STRING" id="3218.A0A2K1J9Y0"/>
<reference evidence="1 3" key="1">
    <citation type="journal article" date="2008" name="Science">
        <title>The Physcomitrella genome reveals evolutionary insights into the conquest of land by plants.</title>
        <authorList>
            <person name="Rensing S."/>
            <person name="Lang D."/>
            <person name="Zimmer A."/>
            <person name="Terry A."/>
            <person name="Salamov A."/>
            <person name="Shapiro H."/>
            <person name="Nishiyama T."/>
            <person name="Perroud P.-F."/>
            <person name="Lindquist E."/>
            <person name="Kamisugi Y."/>
            <person name="Tanahashi T."/>
            <person name="Sakakibara K."/>
            <person name="Fujita T."/>
            <person name="Oishi K."/>
            <person name="Shin-I T."/>
            <person name="Kuroki Y."/>
            <person name="Toyoda A."/>
            <person name="Suzuki Y."/>
            <person name="Hashimoto A."/>
            <person name="Yamaguchi K."/>
            <person name="Sugano A."/>
            <person name="Kohara Y."/>
            <person name="Fujiyama A."/>
            <person name="Anterola A."/>
            <person name="Aoki S."/>
            <person name="Ashton N."/>
            <person name="Barbazuk W.B."/>
            <person name="Barker E."/>
            <person name="Bennetzen J."/>
            <person name="Bezanilla M."/>
            <person name="Blankenship R."/>
            <person name="Cho S.H."/>
            <person name="Dutcher S."/>
            <person name="Estelle M."/>
            <person name="Fawcett J.A."/>
            <person name="Gundlach H."/>
            <person name="Hanada K."/>
            <person name="Heyl A."/>
            <person name="Hicks K.A."/>
            <person name="Hugh J."/>
            <person name="Lohr M."/>
            <person name="Mayer K."/>
            <person name="Melkozernov A."/>
            <person name="Murata T."/>
            <person name="Nelson D."/>
            <person name="Pils B."/>
            <person name="Prigge M."/>
            <person name="Reiss B."/>
            <person name="Renner T."/>
            <person name="Rombauts S."/>
            <person name="Rushton P."/>
            <person name="Sanderfoot A."/>
            <person name="Schween G."/>
            <person name="Shiu S.-H."/>
            <person name="Stueber K."/>
            <person name="Theodoulou F.L."/>
            <person name="Tu H."/>
            <person name="Van de Peer Y."/>
            <person name="Verrier P.J."/>
            <person name="Waters E."/>
            <person name="Wood A."/>
            <person name="Yang L."/>
            <person name="Cove D."/>
            <person name="Cuming A."/>
            <person name="Hasebe M."/>
            <person name="Lucas S."/>
            <person name="Mishler D.B."/>
            <person name="Reski R."/>
            <person name="Grigoriev I."/>
            <person name="Quatrano R.S."/>
            <person name="Boore J.L."/>
        </authorList>
    </citation>
    <scope>NUCLEOTIDE SEQUENCE [LARGE SCALE GENOMIC DNA]</scope>
    <source>
        <strain evidence="2 3">cv. Gransden 2004</strain>
    </source>
</reference>
<name>A0A2K1J9Y0_PHYPA</name>
<dbReference type="EnsemblPlants" id="Pp3c16_25520V3.1">
    <property type="protein sequence ID" value="Pp3c16_25520V3.1"/>
    <property type="gene ID" value="Pp3c16_25520"/>
</dbReference>
<proteinExistence type="predicted"/>
<reference evidence="1 3" key="2">
    <citation type="journal article" date="2018" name="Plant J.">
        <title>The Physcomitrella patens chromosome-scale assembly reveals moss genome structure and evolution.</title>
        <authorList>
            <person name="Lang D."/>
            <person name="Ullrich K.K."/>
            <person name="Murat F."/>
            <person name="Fuchs J."/>
            <person name="Jenkins J."/>
            <person name="Haas F.B."/>
            <person name="Piednoel M."/>
            <person name="Gundlach H."/>
            <person name="Van Bel M."/>
            <person name="Meyberg R."/>
            <person name="Vives C."/>
            <person name="Morata J."/>
            <person name="Symeonidi A."/>
            <person name="Hiss M."/>
            <person name="Muchero W."/>
            <person name="Kamisugi Y."/>
            <person name="Saleh O."/>
            <person name="Blanc G."/>
            <person name="Decker E.L."/>
            <person name="van Gessel N."/>
            <person name="Grimwood J."/>
            <person name="Hayes R.D."/>
            <person name="Graham S.W."/>
            <person name="Gunter L.E."/>
            <person name="McDaniel S.F."/>
            <person name="Hoernstein S.N.W."/>
            <person name="Larsson A."/>
            <person name="Li F.W."/>
            <person name="Perroud P.F."/>
            <person name="Phillips J."/>
            <person name="Ranjan P."/>
            <person name="Rokshar D.S."/>
            <person name="Rothfels C.J."/>
            <person name="Schneider L."/>
            <person name="Shu S."/>
            <person name="Stevenson D.W."/>
            <person name="Thummler F."/>
            <person name="Tillich M."/>
            <person name="Villarreal Aguilar J.C."/>
            <person name="Widiez T."/>
            <person name="Wong G.K."/>
            <person name="Wymore A."/>
            <person name="Zhang Y."/>
            <person name="Zimmer A.D."/>
            <person name="Quatrano R.S."/>
            <person name="Mayer K.F.X."/>
            <person name="Goodstein D."/>
            <person name="Casacuberta J.M."/>
            <person name="Vandepoele K."/>
            <person name="Reski R."/>
            <person name="Cuming A.C."/>
            <person name="Tuskan G.A."/>
            <person name="Maumus F."/>
            <person name="Salse J."/>
            <person name="Schmutz J."/>
            <person name="Rensing S.A."/>
        </authorList>
    </citation>
    <scope>NUCLEOTIDE SEQUENCE [LARGE SCALE GENOMIC DNA]</scope>
    <source>
        <strain evidence="2 3">cv. Gransden 2004</strain>
    </source>
</reference>
<dbReference type="RefSeq" id="XP_024399281.1">
    <property type="nucleotide sequence ID" value="XM_024543513.2"/>
</dbReference>
<dbReference type="InterPro" id="IPR021848">
    <property type="entry name" value="HODM_asu-like"/>
</dbReference>
<protein>
    <recommendedName>
        <fullName evidence="4">DUF3445 domain-containing protein</fullName>
    </recommendedName>
</protein>
<sequence length="415" mass="46917">MASLQVPIAFMHANTSRNLQNSWINYPSFISLDRYGAEFAVQTSRRRLSIVRAGGCPFGFKNTMGKGAQRESSMETNVASTASPPVNTPYAPAPSAEAPDEVNLGLGTFEYLPLTVPFRMRMGTEPLHMKDWIEIDIFYDEEMALRREILETRKEAAIITRPEAAEANWEALELLASFLPVRFPSRFFRDADLLCNLTTGERFNVGDKSLNPLEVMSRLIQEDICVLMKVDGTLRLVSGAVLFPQRWQLLEKMGMDIASIHMPVPLFADEIGSAVNQFFTRLKVGKPVWRANWAIVDDPTLFQPLNEEDIYAAMQGQVKSNFDVTANSDNVGSRLFTRCERETLMKLPKSGAVLFTIRTYVRPLTVFQNRPRLAQQMVRALETLPESITRYKTMAGFYDIALNYLRECASRPTES</sequence>
<dbReference type="Pfam" id="PF11927">
    <property type="entry name" value="HODM_asu-like"/>
    <property type="match status" value="1"/>
</dbReference>
<evidence type="ECO:0000313" key="3">
    <source>
        <dbReference type="Proteomes" id="UP000006727"/>
    </source>
</evidence>
<dbReference type="AlphaFoldDB" id="A0A2K1J9Y0"/>
<accession>A0A2K1J9Y0</accession>
<dbReference type="OrthoDB" id="497541at2759"/>
<dbReference type="PaxDb" id="3218-PP1S4_432V6.1"/>
<keyword evidence="3" id="KW-1185">Reference proteome</keyword>
<gene>
    <name evidence="2" type="primary">LOC112293733</name>
    <name evidence="1" type="ORF">PHYPA_021443</name>
</gene>
<evidence type="ECO:0008006" key="4">
    <source>
        <dbReference type="Google" id="ProtNLM"/>
    </source>
</evidence>
<organism evidence="1">
    <name type="scientific">Physcomitrium patens</name>
    <name type="common">Spreading-leaved earth moss</name>
    <name type="synonym">Physcomitrella patens</name>
    <dbReference type="NCBI Taxonomy" id="3218"/>
    <lineage>
        <taxon>Eukaryota</taxon>
        <taxon>Viridiplantae</taxon>
        <taxon>Streptophyta</taxon>
        <taxon>Embryophyta</taxon>
        <taxon>Bryophyta</taxon>
        <taxon>Bryophytina</taxon>
        <taxon>Bryopsida</taxon>
        <taxon>Funariidae</taxon>
        <taxon>Funariales</taxon>
        <taxon>Funariaceae</taxon>
        <taxon>Physcomitrium</taxon>
    </lineage>
</organism>